<dbReference type="PANTHER" id="PTHR31131">
    <property type="entry name" value="CHROMOSOME 1, WHOLE GENOME SHOTGUN SEQUENCE"/>
    <property type="match status" value="1"/>
</dbReference>
<evidence type="ECO:0000259" key="1">
    <source>
        <dbReference type="Pfam" id="PF13840"/>
    </source>
</evidence>
<accession>A0A0P6WWI9</accession>
<proteinExistence type="predicted"/>
<dbReference type="Gene3D" id="3.30.2130.10">
    <property type="entry name" value="VC0802-like"/>
    <property type="match status" value="1"/>
</dbReference>
<dbReference type="EMBL" id="LGCK01000014">
    <property type="protein sequence ID" value="KPL70760.1"/>
    <property type="molecule type" value="Genomic_DNA"/>
</dbReference>
<evidence type="ECO:0000259" key="2">
    <source>
        <dbReference type="Pfam" id="PF21631"/>
    </source>
</evidence>
<gene>
    <name evidence="3" type="ORF">ADM99_16455</name>
</gene>
<dbReference type="InterPro" id="IPR049447">
    <property type="entry name" value="A9CJY8-like_N"/>
</dbReference>
<evidence type="ECO:0000313" key="3">
    <source>
        <dbReference type="EMBL" id="KPL70760.1"/>
    </source>
</evidence>
<sequence length="125" mass="13573">MNRSFNISPMPGEYAIVRLGPAEPVPAWVDCGIFYSITRTPEELSLLVETAAVPHGLEMESGWKGLKLEGPFPFDANGILAGILSPLAEAGISILAVSTFETDYVFVKSENFDEALRVLEIKETA</sequence>
<dbReference type="PANTHER" id="PTHR31131:SF6">
    <property type="entry name" value="CASTOR ACT DOMAIN-CONTAINING PROTEIN"/>
    <property type="match status" value="1"/>
</dbReference>
<feature type="domain" description="CASTOR ACT" evidence="1">
    <location>
        <begin position="59"/>
        <end position="120"/>
    </location>
</feature>
<name>A0A0P6WWI9_9CHLR</name>
<dbReference type="Proteomes" id="UP000050430">
    <property type="component" value="Unassembled WGS sequence"/>
</dbReference>
<dbReference type="AlphaFoldDB" id="A0A0P6WWI9"/>
<protein>
    <submittedName>
        <fullName evidence="3">Uncharacterized protein</fullName>
    </submittedName>
</protein>
<dbReference type="InterPro" id="IPR045865">
    <property type="entry name" value="ACT-like_dom_sf"/>
</dbReference>
<dbReference type="SUPFAM" id="SSF55021">
    <property type="entry name" value="ACT-like"/>
    <property type="match status" value="2"/>
</dbReference>
<dbReference type="Pfam" id="PF13840">
    <property type="entry name" value="ACT_7"/>
    <property type="match status" value="1"/>
</dbReference>
<dbReference type="PIRSF" id="PIRSF008459">
    <property type="entry name" value="UCP008459"/>
    <property type="match status" value="1"/>
</dbReference>
<feature type="domain" description="A9CJY8-like N-terminal" evidence="2">
    <location>
        <begin position="12"/>
        <end position="54"/>
    </location>
</feature>
<organism evidence="3 4">
    <name type="scientific">Leptolinea tardivitalis</name>
    <dbReference type="NCBI Taxonomy" id="229920"/>
    <lineage>
        <taxon>Bacteria</taxon>
        <taxon>Bacillati</taxon>
        <taxon>Chloroflexota</taxon>
        <taxon>Anaerolineae</taxon>
        <taxon>Anaerolineales</taxon>
        <taxon>Anaerolineaceae</taxon>
        <taxon>Leptolinea</taxon>
    </lineage>
</organism>
<dbReference type="InterPro" id="IPR027795">
    <property type="entry name" value="CASTOR_ACT_dom"/>
</dbReference>
<keyword evidence="4" id="KW-1185">Reference proteome</keyword>
<dbReference type="STRING" id="229920.ADM99_16455"/>
<evidence type="ECO:0000313" key="4">
    <source>
        <dbReference type="Proteomes" id="UP000050430"/>
    </source>
</evidence>
<dbReference type="CDD" id="cd04868">
    <property type="entry name" value="ACT_AK-like"/>
    <property type="match status" value="1"/>
</dbReference>
<dbReference type="InterPro" id="IPR051719">
    <property type="entry name" value="CASTOR_mTORC1"/>
</dbReference>
<comment type="caution">
    <text evidence="3">The sequence shown here is derived from an EMBL/GenBank/DDBJ whole genome shotgun (WGS) entry which is preliminary data.</text>
</comment>
<dbReference type="Pfam" id="PF21631">
    <property type="entry name" value="A9CJY8-like_N"/>
    <property type="match status" value="1"/>
</dbReference>
<reference evidence="3 4" key="1">
    <citation type="submission" date="2015-07" db="EMBL/GenBank/DDBJ databases">
        <title>Genome sequence of Leptolinea tardivitalis DSM 16556.</title>
        <authorList>
            <person name="Hemp J."/>
            <person name="Ward L.M."/>
            <person name="Pace L.A."/>
            <person name="Fischer W.W."/>
        </authorList>
    </citation>
    <scope>NUCLEOTIDE SEQUENCE [LARGE SCALE GENOMIC DNA]</scope>
    <source>
        <strain evidence="3 4">YMTK-2</strain>
    </source>
</reference>
<dbReference type="InterPro" id="IPR016540">
    <property type="entry name" value="UCP008459"/>
</dbReference>